<sequence length="362" mass="41545">MSEKLVQIVSVSDLKPGMILGEDVFNSVGLRLLTSGTVLNDKNIAKLHMYGIDYVHIVEEFSIEYARKNEHEVLKSQSIRKLKTFKAFEKSYNHGVNQLHNHIVDIGEGKSINISELFSISEDMMATMESKRDLFAFLHNLRMVDDYTYTHSINVSLLCNIFGQWVGLSGEDLKNITVAGLIHDIGKTKIDPAILNKPGKLTPEEFEEIKKHTVYGFRMVEKQNIDKNIKMAVLMHHEKFDGSGYPLGAKGEQINEYAKIVSIADIYDAMTSNRSYREKFCPFRVIESFEQESYGKLDTRFLLEFLKNIAYNYLNCWVRLSTGEEGEIVFINSHHLSRPIVRVDNTLIDMSEEKDLFIEEII</sequence>
<dbReference type="NCBIfam" id="TIGR00277">
    <property type="entry name" value="HDIG"/>
    <property type="match status" value="1"/>
</dbReference>
<dbReference type="PROSITE" id="PS51832">
    <property type="entry name" value="HD_GYP"/>
    <property type="match status" value="1"/>
</dbReference>
<dbReference type="Gene3D" id="1.10.3210.10">
    <property type="entry name" value="Hypothetical protein af1432"/>
    <property type="match status" value="1"/>
</dbReference>
<name>A0A7C8HHE4_9FIRM</name>
<dbReference type="PANTHER" id="PTHR43155">
    <property type="entry name" value="CYCLIC DI-GMP PHOSPHODIESTERASE PA4108-RELATED"/>
    <property type="match status" value="1"/>
</dbReference>
<evidence type="ECO:0000313" key="3">
    <source>
        <dbReference type="Proteomes" id="UP000483018"/>
    </source>
</evidence>
<comment type="caution">
    <text evidence="2">The sequence shown here is derived from an EMBL/GenBank/DDBJ whole genome shotgun (WGS) entry which is preliminary data.</text>
</comment>
<dbReference type="AlphaFoldDB" id="A0A7C8HHE4"/>
<dbReference type="RefSeq" id="WP_158740334.1">
    <property type="nucleotide sequence ID" value="NZ_JAFBEP010000008.1"/>
</dbReference>
<reference evidence="2 3" key="1">
    <citation type="submission" date="2019-12" db="EMBL/GenBank/DDBJ databases">
        <title>Defluviitalea raffinosedens, isolated from a biogas fermenter, genome sequencing and characterization.</title>
        <authorList>
            <person name="Rettenmaier R."/>
            <person name="Schneider M."/>
            <person name="Neuhaus K."/>
            <person name="Liebl W."/>
            <person name="Zverlov V."/>
        </authorList>
    </citation>
    <scope>NUCLEOTIDE SEQUENCE [LARGE SCALE GENOMIC DNA]</scope>
    <source>
        <strain evidence="2 3">249c-K6</strain>
    </source>
</reference>
<dbReference type="Pfam" id="PF13487">
    <property type="entry name" value="HD_5"/>
    <property type="match status" value="1"/>
</dbReference>
<accession>A0A7C8HHE4</accession>
<feature type="domain" description="HD-GYP" evidence="1">
    <location>
        <begin position="126"/>
        <end position="321"/>
    </location>
</feature>
<dbReference type="SMART" id="SM00471">
    <property type="entry name" value="HDc"/>
    <property type="match status" value="1"/>
</dbReference>
<evidence type="ECO:0000259" key="1">
    <source>
        <dbReference type="PROSITE" id="PS51832"/>
    </source>
</evidence>
<gene>
    <name evidence="2" type="ORF">GND95_07980</name>
</gene>
<keyword evidence="3" id="KW-1185">Reference proteome</keyword>
<proteinExistence type="predicted"/>
<dbReference type="InterPro" id="IPR037522">
    <property type="entry name" value="HD_GYP_dom"/>
</dbReference>
<dbReference type="InterPro" id="IPR006675">
    <property type="entry name" value="HDIG_dom"/>
</dbReference>
<dbReference type="SUPFAM" id="SSF109604">
    <property type="entry name" value="HD-domain/PDEase-like"/>
    <property type="match status" value="1"/>
</dbReference>
<evidence type="ECO:0000313" key="2">
    <source>
        <dbReference type="EMBL" id="KAE9634052.1"/>
    </source>
</evidence>
<dbReference type="OrthoDB" id="9804747at2"/>
<protein>
    <submittedName>
        <fullName evidence="2">HD domain-containing protein</fullName>
    </submittedName>
</protein>
<dbReference type="PANTHER" id="PTHR43155:SF2">
    <property type="entry name" value="CYCLIC DI-GMP PHOSPHODIESTERASE PA4108"/>
    <property type="match status" value="1"/>
</dbReference>
<dbReference type="InterPro" id="IPR003607">
    <property type="entry name" value="HD/PDEase_dom"/>
</dbReference>
<dbReference type="CDD" id="cd00077">
    <property type="entry name" value="HDc"/>
    <property type="match status" value="1"/>
</dbReference>
<organism evidence="2 3">
    <name type="scientific">Defluviitalea raffinosedens</name>
    <dbReference type="NCBI Taxonomy" id="1450156"/>
    <lineage>
        <taxon>Bacteria</taxon>
        <taxon>Bacillati</taxon>
        <taxon>Bacillota</taxon>
        <taxon>Clostridia</taxon>
        <taxon>Lachnospirales</taxon>
        <taxon>Defluviitaleaceae</taxon>
        <taxon>Defluviitalea</taxon>
    </lineage>
</organism>
<dbReference type="Proteomes" id="UP000483018">
    <property type="component" value="Unassembled WGS sequence"/>
</dbReference>
<dbReference type="EMBL" id="WSLF01000006">
    <property type="protein sequence ID" value="KAE9634052.1"/>
    <property type="molecule type" value="Genomic_DNA"/>
</dbReference>